<keyword evidence="1" id="KW-1133">Transmembrane helix</keyword>
<comment type="caution">
    <text evidence="4">The sequence shown here is derived from an EMBL/GenBank/DDBJ whole genome shotgun (WGS) entry which is preliminary data.</text>
</comment>
<dbReference type="InterPro" id="IPR006860">
    <property type="entry name" value="FecR"/>
</dbReference>
<keyword evidence="1" id="KW-0812">Transmembrane</keyword>
<evidence type="ECO:0000313" key="5">
    <source>
        <dbReference type="Proteomes" id="UP001501411"/>
    </source>
</evidence>
<evidence type="ECO:0000313" key="4">
    <source>
        <dbReference type="EMBL" id="GAA4802590.1"/>
    </source>
</evidence>
<dbReference type="Proteomes" id="UP001501411">
    <property type="component" value="Unassembled WGS sequence"/>
</dbReference>
<keyword evidence="1" id="KW-0472">Membrane</keyword>
<dbReference type="Gene3D" id="2.60.120.1440">
    <property type="match status" value="1"/>
</dbReference>
<dbReference type="Gene3D" id="3.55.50.30">
    <property type="match status" value="1"/>
</dbReference>
<keyword evidence="5" id="KW-1185">Reference proteome</keyword>
<dbReference type="InterPro" id="IPR032508">
    <property type="entry name" value="FecR_C"/>
</dbReference>
<feature type="domain" description="Protein FecR C-terminal" evidence="3">
    <location>
        <begin position="312"/>
        <end position="380"/>
    </location>
</feature>
<reference evidence="5" key="1">
    <citation type="journal article" date="2019" name="Int. J. Syst. Evol. Microbiol.">
        <title>The Global Catalogue of Microorganisms (GCM) 10K type strain sequencing project: providing services to taxonomists for standard genome sequencing and annotation.</title>
        <authorList>
            <consortium name="The Broad Institute Genomics Platform"/>
            <consortium name="The Broad Institute Genome Sequencing Center for Infectious Disease"/>
            <person name="Wu L."/>
            <person name="Ma J."/>
        </authorList>
    </citation>
    <scope>NUCLEOTIDE SEQUENCE [LARGE SCALE GENOMIC DNA]</scope>
    <source>
        <strain evidence="5">JCM 18200</strain>
    </source>
</reference>
<dbReference type="Pfam" id="PF04773">
    <property type="entry name" value="FecR"/>
    <property type="match status" value="1"/>
</dbReference>
<name>A0ABP9C164_9SPHI</name>
<evidence type="ECO:0000256" key="1">
    <source>
        <dbReference type="SAM" id="Phobius"/>
    </source>
</evidence>
<dbReference type="EMBL" id="BAABIQ010000042">
    <property type="protein sequence ID" value="GAA4802590.1"/>
    <property type="molecule type" value="Genomic_DNA"/>
</dbReference>
<dbReference type="InterPro" id="IPR012373">
    <property type="entry name" value="Ferrdict_sens_TM"/>
</dbReference>
<accession>A0ABP9C164</accession>
<dbReference type="PANTHER" id="PTHR30273:SF2">
    <property type="entry name" value="PROTEIN FECR"/>
    <property type="match status" value="1"/>
</dbReference>
<dbReference type="RefSeq" id="WP_345233652.1">
    <property type="nucleotide sequence ID" value="NZ_BAABIQ010000042.1"/>
</dbReference>
<dbReference type="Pfam" id="PF16344">
    <property type="entry name" value="FecR_C"/>
    <property type="match status" value="1"/>
</dbReference>
<dbReference type="PIRSF" id="PIRSF018266">
    <property type="entry name" value="FecR"/>
    <property type="match status" value="1"/>
</dbReference>
<dbReference type="PANTHER" id="PTHR30273">
    <property type="entry name" value="PERIPLASMIC SIGNAL SENSOR AND SIGMA FACTOR ACTIVATOR FECR-RELATED"/>
    <property type="match status" value="1"/>
</dbReference>
<feature type="domain" description="FecR protein" evidence="2">
    <location>
        <begin position="183"/>
        <end position="272"/>
    </location>
</feature>
<proteinExistence type="predicted"/>
<evidence type="ECO:0000259" key="3">
    <source>
        <dbReference type="Pfam" id="PF16344"/>
    </source>
</evidence>
<feature type="transmembrane region" description="Helical" evidence="1">
    <location>
        <begin position="85"/>
        <end position="106"/>
    </location>
</feature>
<organism evidence="4 5">
    <name type="scientific">Olivibacter ginsenosidimutans</name>
    <dbReference type="NCBI Taxonomy" id="1176537"/>
    <lineage>
        <taxon>Bacteria</taxon>
        <taxon>Pseudomonadati</taxon>
        <taxon>Bacteroidota</taxon>
        <taxon>Sphingobacteriia</taxon>
        <taxon>Sphingobacteriales</taxon>
        <taxon>Sphingobacteriaceae</taxon>
        <taxon>Olivibacter</taxon>
    </lineage>
</organism>
<protein>
    <submittedName>
        <fullName evidence="4">DUF4974 domain-containing protein</fullName>
    </submittedName>
</protein>
<gene>
    <name evidence="4" type="ORF">GCM10023231_34460</name>
</gene>
<sequence>MSDPLEIARLITGYIQQTLTADELDKLEKLCQSDARIRRLVKKYSDANRVQEALQQMQSPNVEEAWQRFLARKHRRGSPSRQRSWLAMTSIIAVLVIGSIVFWNHWNRQSAALQKRIVAANDISPGSNHARLLLSTGKTVELDSRQQQFHEVNGTVVQNKAGELVYSHQPQVAQNVYHTLIVPRGGTYSLSLSDGTRVWLNASSSLHFPVNFNSKERVVQLTGEAYFEVSRDESRPFKVLVNDRSIAVLGTSFNINAYRETDITTLISGAVEVNNGIDKRILKPGQQALMQDRQIIVDKADVEKTIAWKDGYFLFNDDRVTDVLEQVARWYDVDLHYQGRLPTLHVGGSIKRDEQLRDALDMLQDVSGLHFEIQGKKIIVHD</sequence>
<evidence type="ECO:0000259" key="2">
    <source>
        <dbReference type="Pfam" id="PF04773"/>
    </source>
</evidence>